<feature type="compositionally biased region" description="Polar residues" evidence="1">
    <location>
        <begin position="51"/>
        <end position="60"/>
    </location>
</feature>
<organism evidence="2 3">
    <name type="scientific">Panagrolaimus superbus</name>
    <dbReference type="NCBI Taxonomy" id="310955"/>
    <lineage>
        <taxon>Eukaryota</taxon>
        <taxon>Metazoa</taxon>
        <taxon>Ecdysozoa</taxon>
        <taxon>Nematoda</taxon>
        <taxon>Chromadorea</taxon>
        <taxon>Rhabditida</taxon>
        <taxon>Tylenchina</taxon>
        <taxon>Panagrolaimomorpha</taxon>
        <taxon>Panagrolaimoidea</taxon>
        <taxon>Panagrolaimidae</taxon>
        <taxon>Panagrolaimus</taxon>
    </lineage>
</organism>
<feature type="region of interest" description="Disordered" evidence="1">
    <location>
        <begin position="29"/>
        <end position="83"/>
    </location>
</feature>
<reference evidence="3" key="1">
    <citation type="submission" date="2022-11" db="UniProtKB">
        <authorList>
            <consortium name="WormBaseParasite"/>
        </authorList>
    </citation>
    <scope>IDENTIFICATION</scope>
</reference>
<accession>A0A914Z6G3</accession>
<evidence type="ECO:0000313" key="2">
    <source>
        <dbReference type="Proteomes" id="UP000887577"/>
    </source>
</evidence>
<name>A0A914Z6G3_9BILA</name>
<sequence>MPVCKNCEETFRTKKSLNAHLKECIEVSDVESESSCENEKKPRKIKKDEPLSQNVESNNDLVVIDEQNDDGDPKKEEAATDNTFSQSVSDVIDKKDIKRDFRCKKCQKIMVNEEHRLSHECQAKISELTGTLEERKQKLFKYYQEAFIKARNEIYDRIYPAFKYDAMVDLGISVSGLSELSRSKHANVEETKKTAYLDFERKHRIW</sequence>
<keyword evidence="2" id="KW-1185">Reference proteome</keyword>
<dbReference type="AlphaFoldDB" id="A0A914Z6G3"/>
<dbReference type="WBParaSite" id="PSU_v2.g7495.t1">
    <property type="protein sequence ID" value="PSU_v2.g7495.t1"/>
    <property type="gene ID" value="PSU_v2.g7495"/>
</dbReference>
<evidence type="ECO:0000256" key="1">
    <source>
        <dbReference type="SAM" id="MobiDB-lite"/>
    </source>
</evidence>
<evidence type="ECO:0000313" key="3">
    <source>
        <dbReference type="WBParaSite" id="PSU_v2.g7495.t1"/>
    </source>
</evidence>
<dbReference type="Proteomes" id="UP000887577">
    <property type="component" value="Unplaced"/>
</dbReference>
<proteinExistence type="predicted"/>
<protein>
    <submittedName>
        <fullName evidence="3">C2H2-type domain-containing protein</fullName>
    </submittedName>
</protein>